<name>L8JGE7_9GAMM</name>
<gene>
    <name evidence="6" type="ORF">C942_00198</name>
</gene>
<dbReference type="InterPro" id="IPR058163">
    <property type="entry name" value="LysR-type_TF_proteobact-type"/>
</dbReference>
<sequence>MISLDDMMVFTRVVETQSFTKAADQLGIGKARVSQIVTKLEKELNTRLLHRTTRSLSLTDTGLGYYEKCQMIQELATQANTEAQKFSSEPSGLIRISTPIGNATYTNIFSKFLNQYPQVQLDLLESDSYSDLIESRCDIAIRASSALEDSSLYATRIGEFNDILCASPDYIRRFHELKSAQDLLKLDWISHHIVHGDKQLLLKSSQGEVVKLNMKPKVQVRTTNTLKDFLIKHVGFGVLPDFAVKKELASGELVRILPNIHDVTIPLYAVYQNKALMPLKTRTLIDFLKKEGETLKKDAVHKQ</sequence>
<dbReference type="InterPro" id="IPR036388">
    <property type="entry name" value="WH-like_DNA-bd_sf"/>
</dbReference>
<dbReference type="Proteomes" id="UP000011134">
    <property type="component" value="Unassembled WGS sequence"/>
</dbReference>
<feature type="domain" description="HTH lysR-type" evidence="5">
    <location>
        <begin position="2"/>
        <end position="59"/>
    </location>
</feature>
<dbReference type="Gene3D" id="3.40.190.290">
    <property type="match status" value="1"/>
</dbReference>
<evidence type="ECO:0000313" key="7">
    <source>
        <dbReference type="Proteomes" id="UP000011134"/>
    </source>
</evidence>
<dbReference type="PROSITE" id="PS50931">
    <property type="entry name" value="HTH_LYSR"/>
    <property type="match status" value="1"/>
</dbReference>
<evidence type="ECO:0000256" key="3">
    <source>
        <dbReference type="ARBA" id="ARBA00023125"/>
    </source>
</evidence>
<evidence type="ECO:0000313" key="6">
    <source>
        <dbReference type="EMBL" id="ELR67890.1"/>
    </source>
</evidence>
<evidence type="ECO:0000256" key="4">
    <source>
        <dbReference type="ARBA" id="ARBA00023163"/>
    </source>
</evidence>
<dbReference type="PANTHER" id="PTHR30537:SF30">
    <property type="entry name" value="TRANSCRIPTIONAL REGULATOR-RELATED"/>
    <property type="match status" value="1"/>
</dbReference>
<dbReference type="GO" id="GO:0043565">
    <property type="term" value="F:sequence-specific DNA binding"/>
    <property type="evidence" value="ECO:0007669"/>
    <property type="project" value="TreeGrafter"/>
</dbReference>
<keyword evidence="3" id="KW-0238">DNA-binding</keyword>
<accession>L8JGE7</accession>
<organism evidence="6 7">
    <name type="scientific">Photobacterium marinum</name>
    <dbReference type="NCBI Taxonomy" id="1056511"/>
    <lineage>
        <taxon>Bacteria</taxon>
        <taxon>Pseudomonadati</taxon>
        <taxon>Pseudomonadota</taxon>
        <taxon>Gammaproteobacteria</taxon>
        <taxon>Vibrionales</taxon>
        <taxon>Vibrionaceae</taxon>
        <taxon>Photobacterium</taxon>
    </lineage>
</organism>
<dbReference type="RefSeq" id="WP_007461431.1">
    <property type="nucleotide sequence ID" value="NZ_AMZO01000001.1"/>
</dbReference>
<evidence type="ECO:0000256" key="1">
    <source>
        <dbReference type="ARBA" id="ARBA00009437"/>
    </source>
</evidence>
<dbReference type="FunFam" id="1.10.10.10:FF:000001">
    <property type="entry name" value="LysR family transcriptional regulator"/>
    <property type="match status" value="1"/>
</dbReference>
<dbReference type="EMBL" id="AMZO01000001">
    <property type="protein sequence ID" value="ELR67890.1"/>
    <property type="molecule type" value="Genomic_DNA"/>
</dbReference>
<dbReference type="AlphaFoldDB" id="L8JGE7"/>
<dbReference type="CDD" id="cd08422">
    <property type="entry name" value="PBP2_CrgA_like"/>
    <property type="match status" value="1"/>
</dbReference>
<dbReference type="PATRIC" id="fig|1056511.3.peg.202"/>
<dbReference type="SUPFAM" id="SSF53850">
    <property type="entry name" value="Periplasmic binding protein-like II"/>
    <property type="match status" value="1"/>
</dbReference>
<keyword evidence="2" id="KW-0805">Transcription regulation</keyword>
<dbReference type="SUPFAM" id="SSF46785">
    <property type="entry name" value="Winged helix' DNA-binding domain"/>
    <property type="match status" value="1"/>
</dbReference>
<dbReference type="GO" id="GO:0003700">
    <property type="term" value="F:DNA-binding transcription factor activity"/>
    <property type="evidence" value="ECO:0007669"/>
    <property type="project" value="InterPro"/>
</dbReference>
<dbReference type="OrthoDB" id="6183733at2"/>
<dbReference type="PANTHER" id="PTHR30537">
    <property type="entry name" value="HTH-TYPE TRANSCRIPTIONAL REGULATOR"/>
    <property type="match status" value="1"/>
</dbReference>
<protein>
    <submittedName>
        <fullName evidence="6">Transcriptional regulator, LysR family</fullName>
    </submittedName>
</protein>
<evidence type="ECO:0000256" key="2">
    <source>
        <dbReference type="ARBA" id="ARBA00023015"/>
    </source>
</evidence>
<dbReference type="Gene3D" id="1.10.10.10">
    <property type="entry name" value="Winged helix-like DNA-binding domain superfamily/Winged helix DNA-binding domain"/>
    <property type="match status" value="1"/>
</dbReference>
<dbReference type="Pfam" id="PF03466">
    <property type="entry name" value="LysR_substrate"/>
    <property type="match status" value="1"/>
</dbReference>
<dbReference type="InterPro" id="IPR005119">
    <property type="entry name" value="LysR_subst-bd"/>
</dbReference>
<dbReference type="GO" id="GO:0006351">
    <property type="term" value="P:DNA-templated transcription"/>
    <property type="evidence" value="ECO:0007669"/>
    <property type="project" value="TreeGrafter"/>
</dbReference>
<evidence type="ECO:0000259" key="5">
    <source>
        <dbReference type="PROSITE" id="PS50931"/>
    </source>
</evidence>
<keyword evidence="4" id="KW-0804">Transcription</keyword>
<dbReference type="Pfam" id="PF00126">
    <property type="entry name" value="HTH_1"/>
    <property type="match status" value="1"/>
</dbReference>
<keyword evidence="7" id="KW-1185">Reference proteome</keyword>
<comment type="similarity">
    <text evidence="1">Belongs to the LysR transcriptional regulatory family.</text>
</comment>
<comment type="caution">
    <text evidence="6">The sequence shown here is derived from an EMBL/GenBank/DDBJ whole genome shotgun (WGS) entry which is preliminary data.</text>
</comment>
<proteinExistence type="inferred from homology"/>
<reference evidence="6 7" key="1">
    <citation type="submission" date="2012-12" db="EMBL/GenBank/DDBJ databases">
        <title>Genome Assembly of Photobacterium sp. AK15.</title>
        <authorList>
            <person name="Khatri I."/>
            <person name="Vaidya B."/>
            <person name="Srinivas T.N.R."/>
            <person name="Subramanian S."/>
            <person name="Pinnaka A."/>
        </authorList>
    </citation>
    <scope>NUCLEOTIDE SEQUENCE [LARGE SCALE GENOMIC DNA]</scope>
    <source>
        <strain evidence="6 7">AK15</strain>
    </source>
</reference>
<dbReference type="InterPro" id="IPR000847">
    <property type="entry name" value="LysR_HTH_N"/>
</dbReference>
<dbReference type="InterPro" id="IPR036390">
    <property type="entry name" value="WH_DNA-bd_sf"/>
</dbReference>